<dbReference type="PANTHER" id="PTHR43401">
    <property type="entry name" value="L-THREONINE 3-DEHYDROGENASE"/>
    <property type="match status" value="1"/>
</dbReference>
<dbReference type="Pfam" id="PF16912">
    <property type="entry name" value="Glu_dehyd_C"/>
    <property type="match status" value="1"/>
</dbReference>
<protein>
    <submittedName>
        <fullName evidence="7">Threonine dehydrogenase family Zn-dependent dehydrogenase</fullName>
    </submittedName>
</protein>
<dbReference type="SUPFAM" id="SSF51735">
    <property type="entry name" value="NAD(P)-binding Rossmann-fold domains"/>
    <property type="match status" value="1"/>
</dbReference>
<dbReference type="InterPro" id="IPR050129">
    <property type="entry name" value="Zn_alcohol_dh"/>
</dbReference>
<dbReference type="STRING" id="671072.PL9214650545"/>
<dbReference type="Pfam" id="PF08240">
    <property type="entry name" value="ADH_N"/>
    <property type="match status" value="1"/>
</dbReference>
<evidence type="ECO:0000259" key="5">
    <source>
        <dbReference type="Pfam" id="PF08240"/>
    </source>
</evidence>
<dbReference type="AlphaFoldDB" id="A0A1J1LSX8"/>
<proteinExistence type="predicted"/>
<evidence type="ECO:0000313" key="7">
    <source>
        <dbReference type="EMBL" id="CUR35106.1"/>
    </source>
</evidence>
<dbReference type="GO" id="GO:0016491">
    <property type="term" value="F:oxidoreductase activity"/>
    <property type="evidence" value="ECO:0007669"/>
    <property type="project" value="UniProtKB-KW"/>
</dbReference>
<keyword evidence="2" id="KW-0479">Metal-binding</keyword>
<evidence type="ECO:0000259" key="6">
    <source>
        <dbReference type="Pfam" id="PF16912"/>
    </source>
</evidence>
<dbReference type="InterPro" id="IPR011032">
    <property type="entry name" value="GroES-like_sf"/>
</dbReference>
<keyword evidence="4" id="KW-0560">Oxidoreductase</keyword>
<evidence type="ECO:0000256" key="1">
    <source>
        <dbReference type="ARBA" id="ARBA00001947"/>
    </source>
</evidence>
<dbReference type="SUPFAM" id="SSF50129">
    <property type="entry name" value="GroES-like"/>
    <property type="match status" value="1"/>
</dbReference>
<evidence type="ECO:0000256" key="2">
    <source>
        <dbReference type="ARBA" id="ARBA00022723"/>
    </source>
</evidence>
<dbReference type="InterPro" id="IPR013154">
    <property type="entry name" value="ADH-like_N"/>
</dbReference>
<dbReference type="GO" id="GO:0046872">
    <property type="term" value="F:metal ion binding"/>
    <property type="evidence" value="ECO:0007669"/>
    <property type="project" value="UniProtKB-KW"/>
</dbReference>
<gene>
    <name evidence="7" type="ORF">PL9214650545</name>
</gene>
<accession>A0A1J1LSX8</accession>
<organism evidence="7 8">
    <name type="scientific">Planktothrix tepida PCC 9214</name>
    <dbReference type="NCBI Taxonomy" id="671072"/>
    <lineage>
        <taxon>Bacteria</taxon>
        <taxon>Bacillati</taxon>
        <taxon>Cyanobacteriota</taxon>
        <taxon>Cyanophyceae</taxon>
        <taxon>Oscillatoriophycideae</taxon>
        <taxon>Oscillatoriales</taxon>
        <taxon>Microcoleaceae</taxon>
        <taxon>Planktothrix</taxon>
    </lineage>
</organism>
<dbReference type="EMBL" id="CZDF01000172">
    <property type="protein sequence ID" value="CUR35106.1"/>
    <property type="molecule type" value="Genomic_DNA"/>
</dbReference>
<dbReference type="InterPro" id="IPR031640">
    <property type="entry name" value="Glu_dehyd_C"/>
</dbReference>
<dbReference type="PANTHER" id="PTHR43401:SF2">
    <property type="entry name" value="L-THREONINE 3-DEHYDROGENASE"/>
    <property type="match status" value="1"/>
</dbReference>
<keyword evidence="3" id="KW-0862">Zinc</keyword>
<name>A0A1J1LSX8_9CYAN</name>
<dbReference type="Proteomes" id="UP000184315">
    <property type="component" value="Unassembled WGS sequence"/>
</dbReference>
<evidence type="ECO:0000256" key="3">
    <source>
        <dbReference type="ARBA" id="ARBA00022833"/>
    </source>
</evidence>
<dbReference type="Gene3D" id="3.90.180.10">
    <property type="entry name" value="Medium-chain alcohol dehydrogenases, catalytic domain"/>
    <property type="match status" value="1"/>
</dbReference>
<dbReference type="OrthoDB" id="9787435at2"/>
<feature type="domain" description="Alcohol dehydrogenase-like N-terminal" evidence="5">
    <location>
        <begin position="25"/>
        <end position="119"/>
    </location>
</feature>
<dbReference type="RefSeq" id="WP_072722042.1">
    <property type="nucleotide sequence ID" value="NZ_LN889813.1"/>
</dbReference>
<feature type="domain" description="Glucose dehydrogenase C-terminal" evidence="6">
    <location>
        <begin position="127"/>
        <end position="304"/>
    </location>
</feature>
<evidence type="ECO:0000256" key="4">
    <source>
        <dbReference type="ARBA" id="ARBA00023002"/>
    </source>
</evidence>
<comment type="cofactor">
    <cofactor evidence="1">
        <name>Zn(2+)</name>
        <dbReference type="ChEBI" id="CHEBI:29105"/>
    </cofactor>
</comment>
<dbReference type="InterPro" id="IPR036291">
    <property type="entry name" value="NAD(P)-bd_dom_sf"/>
</dbReference>
<keyword evidence="8" id="KW-1185">Reference proteome</keyword>
<evidence type="ECO:0000313" key="8">
    <source>
        <dbReference type="Proteomes" id="UP000184315"/>
    </source>
</evidence>
<reference evidence="8" key="1">
    <citation type="submission" date="2015-10" db="EMBL/GenBank/DDBJ databases">
        <authorList>
            <person name="Regsiter A."/>
            <person name="william w."/>
        </authorList>
    </citation>
    <scope>NUCLEOTIDE SEQUENCE [LARGE SCALE GENOMIC DNA]</scope>
</reference>
<sequence>MKAAVVYGVNQVEIREVSTPTHVQDGEVIADVEFVGVCKTDQQLTMMGLEQERILGHEVVCRLPAQKGHFALNNEISCGQCTYCQEQLTSHCLNLQELGVNEDGGYAEKIRTPRKSLHPFELNNPALGVLIEPLSCAVRGTSRILAATNLLSVSRPKTLIIGGGLSGVLISYLLTHSPNFDGEIDLYDITQAPLPWVDRLGIQRVDEPEPDQAHLIVECSGSPEGLATALRLVRKAGIVCIYGVPKPEISLPISPHELFMREITVITSFAGATDHTMGAAIAYIKRDEQFFEQLLGRIIPLEKLPTELTVWCPQPGTRTVVDMNA</sequence>
<dbReference type="Gene3D" id="3.40.50.720">
    <property type="entry name" value="NAD(P)-binding Rossmann-like Domain"/>
    <property type="match status" value="1"/>
</dbReference>